<gene>
    <name evidence="2" type="ORF">GKZ89_15700</name>
</gene>
<protein>
    <submittedName>
        <fullName evidence="2">Uncharacterized protein</fullName>
    </submittedName>
</protein>
<sequence length="147" mass="17008">MESKNGSDRKSFQFNEEKKVSEKGFFRKGKVRIALALVLATAVCFFGYRYMNVNSGVEPMVRESLASKLRIEEKDIGNPYKEDVKEVTNNLRKSFKKGELKKAHAWSYSYRINGKAYHTTGLEIKLEDYDKYIILLDDEVLASYQTD</sequence>
<keyword evidence="1" id="KW-1133">Transmembrane helix</keyword>
<keyword evidence="1" id="KW-0472">Membrane</keyword>
<feature type="transmembrane region" description="Helical" evidence="1">
    <location>
        <begin position="33"/>
        <end position="51"/>
    </location>
</feature>
<dbReference type="Proteomes" id="UP000434639">
    <property type="component" value="Unassembled WGS sequence"/>
</dbReference>
<name>A0A7X2S7K8_9BACI</name>
<comment type="caution">
    <text evidence="2">The sequence shown here is derived from an EMBL/GenBank/DDBJ whole genome shotgun (WGS) entry which is preliminary data.</text>
</comment>
<dbReference type="RefSeq" id="WP_155113358.1">
    <property type="nucleotide sequence ID" value="NZ_WMIB01000019.1"/>
</dbReference>
<evidence type="ECO:0000313" key="3">
    <source>
        <dbReference type="Proteomes" id="UP000434639"/>
    </source>
</evidence>
<keyword evidence="3" id="KW-1185">Reference proteome</keyword>
<evidence type="ECO:0000313" key="2">
    <source>
        <dbReference type="EMBL" id="MTH54847.1"/>
    </source>
</evidence>
<evidence type="ECO:0000256" key="1">
    <source>
        <dbReference type="SAM" id="Phobius"/>
    </source>
</evidence>
<reference evidence="2 3" key="1">
    <citation type="journal article" date="2017" name="Int. J. Syst. Evol. Microbiol.">
        <title>Bacillus mangrovi sp. nov., isolated from a sediment sample from a mangrove forest.</title>
        <authorList>
            <person name="Gupta V."/>
            <person name="Singh P.K."/>
            <person name="Korpole S."/>
            <person name="Tanuku N.R.S."/>
            <person name="Pinnaka A.K."/>
        </authorList>
    </citation>
    <scope>NUCLEOTIDE SEQUENCE [LARGE SCALE GENOMIC DNA]</scope>
    <source>
        <strain evidence="2 3">KCTC 33872</strain>
    </source>
</reference>
<dbReference type="EMBL" id="WMIB01000019">
    <property type="protein sequence ID" value="MTH54847.1"/>
    <property type="molecule type" value="Genomic_DNA"/>
</dbReference>
<proteinExistence type="predicted"/>
<organism evidence="2 3">
    <name type="scientific">Metabacillus mangrovi</name>
    <dbReference type="NCBI Taxonomy" id="1491830"/>
    <lineage>
        <taxon>Bacteria</taxon>
        <taxon>Bacillati</taxon>
        <taxon>Bacillota</taxon>
        <taxon>Bacilli</taxon>
        <taxon>Bacillales</taxon>
        <taxon>Bacillaceae</taxon>
        <taxon>Metabacillus</taxon>
    </lineage>
</organism>
<accession>A0A7X2S7K8</accession>
<keyword evidence="1" id="KW-0812">Transmembrane</keyword>
<dbReference type="AlphaFoldDB" id="A0A7X2S7K8"/>